<evidence type="ECO:0000256" key="2">
    <source>
        <dbReference type="ARBA" id="ARBA00006434"/>
    </source>
</evidence>
<evidence type="ECO:0000256" key="9">
    <source>
        <dbReference type="ARBA" id="ARBA00023136"/>
    </source>
</evidence>
<evidence type="ECO:0000256" key="5">
    <source>
        <dbReference type="ARBA" id="ARBA00022692"/>
    </source>
</evidence>
<feature type="transmembrane region" description="Helical" evidence="12">
    <location>
        <begin position="234"/>
        <end position="251"/>
    </location>
</feature>
<evidence type="ECO:0000256" key="1">
    <source>
        <dbReference type="ARBA" id="ARBA00004651"/>
    </source>
</evidence>
<feature type="transmembrane region" description="Helical" evidence="12">
    <location>
        <begin position="150"/>
        <end position="170"/>
    </location>
</feature>
<evidence type="ECO:0000313" key="14">
    <source>
        <dbReference type="Proteomes" id="UP000244956"/>
    </source>
</evidence>
<proteinExistence type="inferred from homology"/>
<evidence type="ECO:0000256" key="7">
    <source>
        <dbReference type="ARBA" id="ARBA00023053"/>
    </source>
</evidence>
<feature type="transmembrane region" description="Helical" evidence="12">
    <location>
        <begin position="78"/>
        <end position="98"/>
    </location>
</feature>
<protein>
    <submittedName>
        <fullName evidence="13">Sodium:solute symporter</fullName>
    </submittedName>
</protein>
<dbReference type="Gene3D" id="1.20.1730.10">
    <property type="entry name" value="Sodium/glucose cotransporter"/>
    <property type="match status" value="1"/>
</dbReference>
<evidence type="ECO:0000256" key="11">
    <source>
        <dbReference type="RuleBase" id="RU362091"/>
    </source>
</evidence>
<evidence type="ECO:0000313" key="13">
    <source>
        <dbReference type="EMBL" id="PWD99921.1"/>
    </source>
</evidence>
<dbReference type="InterPro" id="IPR038377">
    <property type="entry name" value="Na/Glc_symporter_sf"/>
</dbReference>
<evidence type="ECO:0000256" key="8">
    <source>
        <dbReference type="ARBA" id="ARBA00023065"/>
    </source>
</evidence>
<dbReference type="GO" id="GO:0005886">
    <property type="term" value="C:plasma membrane"/>
    <property type="evidence" value="ECO:0007669"/>
    <property type="project" value="UniProtKB-SubCell"/>
</dbReference>
<feature type="transmembrane region" description="Helical" evidence="12">
    <location>
        <begin position="119"/>
        <end position="144"/>
    </location>
</feature>
<keyword evidence="9 12" id="KW-0472">Membrane</keyword>
<keyword evidence="14" id="KW-1185">Reference proteome</keyword>
<dbReference type="Pfam" id="PF00474">
    <property type="entry name" value="SSF"/>
    <property type="match status" value="1"/>
</dbReference>
<dbReference type="InterPro" id="IPR051163">
    <property type="entry name" value="Sodium:Solute_Symporter_SSF"/>
</dbReference>
<dbReference type="PANTHER" id="PTHR42985">
    <property type="entry name" value="SODIUM-COUPLED MONOCARBOXYLATE TRANSPORTER"/>
    <property type="match status" value="1"/>
</dbReference>
<name>A0A2U2BA13_9BACT</name>
<feature type="transmembrane region" description="Helical" evidence="12">
    <location>
        <begin position="404"/>
        <end position="422"/>
    </location>
</feature>
<dbReference type="CDD" id="cd10326">
    <property type="entry name" value="SLC5sbd_NIS-like"/>
    <property type="match status" value="1"/>
</dbReference>
<feature type="transmembrane region" description="Helical" evidence="12">
    <location>
        <begin position="429"/>
        <end position="445"/>
    </location>
</feature>
<evidence type="ECO:0000256" key="6">
    <source>
        <dbReference type="ARBA" id="ARBA00022989"/>
    </source>
</evidence>
<evidence type="ECO:0000256" key="10">
    <source>
        <dbReference type="ARBA" id="ARBA00023201"/>
    </source>
</evidence>
<dbReference type="AlphaFoldDB" id="A0A2U2BA13"/>
<accession>A0A2U2BA13</accession>
<keyword evidence="3" id="KW-0813">Transport</keyword>
<keyword evidence="8" id="KW-0406">Ion transport</keyword>
<comment type="subcellular location">
    <subcellularLocation>
        <location evidence="1">Cell membrane</location>
        <topology evidence="1">Multi-pass membrane protein</topology>
    </subcellularLocation>
</comment>
<comment type="similarity">
    <text evidence="2 11">Belongs to the sodium:solute symporter (SSF) (TC 2.A.21) family.</text>
</comment>
<feature type="transmembrane region" description="Helical" evidence="12">
    <location>
        <begin position="372"/>
        <end position="392"/>
    </location>
</feature>
<evidence type="ECO:0000256" key="4">
    <source>
        <dbReference type="ARBA" id="ARBA00022475"/>
    </source>
</evidence>
<reference evidence="13 14" key="1">
    <citation type="submission" date="2018-05" db="EMBL/GenBank/DDBJ databases">
        <title>Marinilabilia rubrum sp. nov., isolated from saltern sediment.</title>
        <authorList>
            <person name="Zhang R."/>
        </authorList>
    </citation>
    <scope>NUCLEOTIDE SEQUENCE [LARGE SCALE GENOMIC DNA]</scope>
    <source>
        <strain evidence="13 14">WTE16</strain>
    </source>
</reference>
<keyword evidence="7" id="KW-0915">Sodium</keyword>
<keyword evidence="6 12" id="KW-1133">Transmembrane helix</keyword>
<sequence length="484" mass="52890">MEPLLILSLVGVYFVILIAISVITSKRADNKSFFLGNRKSPWGVVAIGMVGASLSGVTFVSVPGYVTSVGYTYMQMAAGFFVGYIVIAYLLLPLYYKLNLTSIYSYLNGRLGTGSYKSGALLFIASKIVGASARLYLMAVVLQISLFDELGVSFSTTVMVLIGLIWLYTFRGGIKTIIWTDALQTILFICAVIVTIYHIGQEMDLGITGLAAEIKNSGFLKVFEFSDWRSSQHFVKQFLSGIFITIVMTGLDQDMMQKNLSCRNLNEARKNVLSYGFAFIPVNFLFLSLGALLVVFMRFKGIEMPARADDIFPIVATGGYLPVSVGVLFFLGLMGAAMSSADSALTSLTTSFSVDILNIDSLTGNSARKVRMIVHFAFALVVGLVIIVFRAIGQDSIIDTVYTLAGYTYGPLLGLFAFGLFTKRSVRDVWVPFVAILAPVVTGVLDFNSVEWFGFNLGYEKLMLNGLLTFIGLMGLSKKEIVTD</sequence>
<dbReference type="OrthoDB" id="891563at2"/>
<dbReference type="PROSITE" id="PS50283">
    <property type="entry name" value="NA_SOLUT_SYMP_3"/>
    <property type="match status" value="1"/>
</dbReference>
<dbReference type="RefSeq" id="WP_109264022.1">
    <property type="nucleotide sequence ID" value="NZ_QEWP01000005.1"/>
</dbReference>
<dbReference type="PANTHER" id="PTHR42985:SF47">
    <property type="entry name" value="INTEGRAL MEMBRANE TRANSPORT PROTEIN"/>
    <property type="match status" value="1"/>
</dbReference>
<feature type="transmembrane region" description="Helical" evidence="12">
    <location>
        <begin position="272"/>
        <end position="299"/>
    </location>
</feature>
<feature type="transmembrane region" description="Helical" evidence="12">
    <location>
        <begin position="311"/>
        <end position="333"/>
    </location>
</feature>
<organism evidence="13 14">
    <name type="scientific">Marinilabilia rubra</name>
    <dbReference type="NCBI Taxonomy" id="2162893"/>
    <lineage>
        <taxon>Bacteria</taxon>
        <taxon>Pseudomonadati</taxon>
        <taxon>Bacteroidota</taxon>
        <taxon>Bacteroidia</taxon>
        <taxon>Marinilabiliales</taxon>
        <taxon>Marinilabiliaceae</taxon>
        <taxon>Marinilabilia</taxon>
    </lineage>
</organism>
<dbReference type="Proteomes" id="UP000244956">
    <property type="component" value="Unassembled WGS sequence"/>
</dbReference>
<dbReference type="InterPro" id="IPR001734">
    <property type="entry name" value="Na/solute_symporter"/>
</dbReference>
<keyword evidence="4" id="KW-1003">Cell membrane</keyword>
<feature type="transmembrane region" description="Helical" evidence="12">
    <location>
        <begin position="44"/>
        <end position="66"/>
    </location>
</feature>
<keyword evidence="5 12" id="KW-0812">Transmembrane</keyword>
<comment type="caution">
    <text evidence="13">The sequence shown here is derived from an EMBL/GenBank/DDBJ whole genome shotgun (WGS) entry which is preliminary data.</text>
</comment>
<evidence type="ECO:0000256" key="12">
    <source>
        <dbReference type="SAM" id="Phobius"/>
    </source>
</evidence>
<dbReference type="EMBL" id="QEWP01000005">
    <property type="protein sequence ID" value="PWD99921.1"/>
    <property type="molecule type" value="Genomic_DNA"/>
</dbReference>
<keyword evidence="10" id="KW-0739">Sodium transport</keyword>
<dbReference type="GO" id="GO:0006814">
    <property type="term" value="P:sodium ion transport"/>
    <property type="evidence" value="ECO:0007669"/>
    <property type="project" value="UniProtKB-KW"/>
</dbReference>
<feature type="transmembrane region" description="Helical" evidence="12">
    <location>
        <begin position="6"/>
        <end position="23"/>
    </location>
</feature>
<feature type="transmembrane region" description="Helical" evidence="12">
    <location>
        <begin position="182"/>
        <end position="200"/>
    </location>
</feature>
<gene>
    <name evidence="13" type="ORF">DDZ16_08510</name>
</gene>
<evidence type="ECO:0000256" key="3">
    <source>
        <dbReference type="ARBA" id="ARBA00022448"/>
    </source>
</evidence>
<dbReference type="GO" id="GO:0015293">
    <property type="term" value="F:symporter activity"/>
    <property type="evidence" value="ECO:0007669"/>
    <property type="project" value="TreeGrafter"/>
</dbReference>